<evidence type="ECO:0000256" key="1">
    <source>
        <dbReference type="SAM" id="MobiDB-lite"/>
    </source>
</evidence>
<accession>A0A073AXL0</accession>
<feature type="region of interest" description="Disordered" evidence="1">
    <location>
        <begin position="1"/>
        <end position="49"/>
    </location>
</feature>
<sequence>MTSRQSSEPPEPDPDRTPGLEPGGSVPPGETPPDAASATGAVSHKSTPSAQGTKWLWIAGIAVIVLLVAAFFGFLAAGMLL</sequence>
<feature type="transmembrane region" description="Helical" evidence="2">
    <location>
        <begin position="55"/>
        <end position="80"/>
    </location>
</feature>
<comment type="caution">
    <text evidence="3">The sequence shown here is derived from an EMBL/GenBank/DDBJ whole genome shotgun (WGS) entry which is preliminary data.</text>
</comment>
<dbReference type="eggNOG" id="ENOG5033EW8">
    <property type="taxonomic scope" value="Bacteria"/>
</dbReference>
<dbReference type="Proteomes" id="UP000031419">
    <property type="component" value="Unassembled WGS sequence"/>
</dbReference>
<evidence type="ECO:0000313" key="4">
    <source>
        <dbReference type="Proteomes" id="UP000031419"/>
    </source>
</evidence>
<dbReference type="STRING" id="28042.GU90_12425"/>
<dbReference type="EMBL" id="JNVU01000031">
    <property type="protein sequence ID" value="KEI43802.1"/>
    <property type="molecule type" value="Genomic_DNA"/>
</dbReference>
<dbReference type="RefSeq" id="WP_029722303.1">
    <property type="nucleotide sequence ID" value="NZ_JAJUIW010000014.1"/>
</dbReference>
<dbReference type="Pfam" id="PF20088">
    <property type="entry name" value="DUF6480"/>
    <property type="match status" value="1"/>
</dbReference>
<protein>
    <submittedName>
        <fullName evidence="3">Uncharacterized protein</fullName>
    </submittedName>
</protein>
<evidence type="ECO:0000256" key="2">
    <source>
        <dbReference type="SAM" id="Phobius"/>
    </source>
</evidence>
<proteinExistence type="predicted"/>
<keyword evidence="4" id="KW-1185">Reference proteome</keyword>
<dbReference type="AlphaFoldDB" id="A0A073AXL0"/>
<name>A0A073AXL0_9PSEU</name>
<reference evidence="3 4" key="1">
    <citation type="submission" date="2014-06" db="EMBL/GenBank/DDBJ databases">
        <title>Saccharopolyspora rectivirgula DSM-43113 Genome sequencing.</title>
        <authorList>
            <person name="Barrera C."/>
            <person name="Millon L."/>
            <person name="Rognon B."/>
            <person name="Zaugg C."/>
            <person name="Monod M."/>
        </authorList>
    </citation>
    <scope>NUCLEOTIDE SEQUENCE [LARGE SCALE GENOMIC DNA]</scope>
    <source>
        <strain evidence="3 4">DSM 43113</strain>
    </source>
</reference>
<keyword evidence="2" id="KW-1133">Transmembrane helix</keyword>
<keyword evidence="2" id="KW-0812">Transmembrane</keyword>
<organism evidence="3 4">
    <name type="scientific">Saccharopolyspora rectivirgula</name>
    <dbReference type="NCBI Taxonomy" id="28042"/>
    <lineage>
        <taxon>Bacteria</taxon>
        <taxon>Bacillati</taxon>
        <taxon>Actinomycetota</taxon>
        <taxon>Actinomycetes</taxon>
        <taxon>Pseudonocardiales</taxon>
        <taxon>Pseudonocardiaceae</taxon>
        <taxon>Saccharopolyspora</taxon>
    </lineage>
</organism>
<dbReference type="OrthoDB" id="4381799at2"/>
<dbReference type="InterPro" id="IPR045512">
    <property type="entry name" value="DUF6480"/>
</dbReference>
<evidence type="ECO:0000313" key="3">
    <source>
        <dbReference type="EMBL" id="KEI43802.1"/>
    </source>
</evidence>
<keyword evidence="2" id="KW-0472">Membrane</keyword>
<gene>
    <name evidence="3" type="ORF">GU90_12425</name>
</gene>